<dbReference type="EMBL" id="JACMSC010000005">
    <property type="protein sequence ID" value="KAG6521456.1"/>
    <property type="molecule type" value="Genomic_DNA"/>
</dbReference>
<keyword evidence="2" id="KW-0732">Signal</keyword>
<evidence type="ECO:0008006" key="5">
    <source>
        <dbReference type="Google" id="ProtNLM"/>
    </source>
</evidence>
<dbReference type="SUPFAM" id="SSF57756">
    <property type="entry name" value="Retrovirus zinc finger-like domains"/>
    <property type="match status" value="1"/>
</dbReference>
<dbReference type="GO" id="GO:0008270">
    <property type="term" value="F:zinc ion binding"/>
    <property type="evidence" value="ECO:0007669"/>
    <property type="project" value="InterPro"/>
</dbReference>
<gene>
    <name evidence="3" type="ORF">ZIOFF_018575</name>
</gene>
<keyword evidence="4" id="KW-1185">Reference proteome</keyword>
<protein>
    <recommendedName>
        <fullName evidence="5">DUF4219 domain-containing protein</fullName>
    </recommendedName>
</protein>
<evidence type="ECO:0000256" key="2">
    <source>
        <dbReference type="SAM" id="SignalP"/>
    </source>
</evidence>
<dbReference type="Gene3D" id="4.10.60.10">
    <property type="entry name" value="Zinc finger, CCHC-type"/>
    <property type="match status" value="1"/>
</dbReference>
<feature type="region of interest" description="Disordered" evidence="1">
    <location>
        <begin position="465"/>
        <end position="504"/>
    </location>
</feature>
<feature type="compositionally biased region" description="Polar residues" evidence="1">
    <location>
        <begin position="477"/>
        <end position="491"/>
    </location>
</feature>
<accession>A0A8J5HD23</accession>
<dbReference type="Proteomes" id="UP000734854">
    <property type="component" value="Unassembled WGS sequence"/>
</dbReference>
<dbReference type="Pfam" id="PF14223">
    <property type="entry name" value="Retrotran_gag_2"/>
    <property type="match status" value="1"/>
</dbReference>
<dbReference type="AlphaFoldDB" id="A0A8J5HD23"/>
<evidence type="ECO:0000256" key="1">
    <source>
        <dbReference type="SAM" id="MobiDB-lite"/>
    </source>
</evidence>
<evidence type="ECO:0000313" key="3">
    <source>
        <dbReference type="EMBL" id="KAG6521456.1"/>
    </source>
</evidence>
<organism evidence="3 4">
    <name type="scientific">Zingiber officinale</name>
    <name type="common">Ginger</name>
    <name type="synonym">Amomum zingiber</name>
    <dbReference type="NCBI Taxonomy" id="94328"/>
    <lineage>
        <taxon>Eukaryota</taxon>
        <taxon>Viridiplantae</taxon>
        <taxon>Streptophyta</taxon>
        <taxon>Embryophyta</taxon>
        <taxon>Tracheophyta</taxon>
        <taxon>Spermatophyta</taxon>
        <taxon>Magnoliopsida</taxon>
        <taxon>Liliopsida</taxon>
        <taxon>Zingiberales</taxon>
        <taxon>Zingiberaceae</taxon>
        <taxon>Zingiber</taxon>
    </lineage>
</organism>
<dbReference type="PANTHER" id="PTHR35317">
    <property type="entry name" value="OS04G0629600 PROTEIN"/>
    <property type="match status" value="1"/>
</dbReference>
<dbReference type="PANTHER" id="PTHR35317:SF24">
    <property type="entry name" value="RETROVIRUS-RELATED POL POLYPROTEIN FROM TRANSPOSON TNT 1-94"/>
    <property type="match status" value="1"/>
</dbReference>
<sequence length="615" mass="68870">MFLASHGFLLLLCVLLKKLLLEGARAFIPRYALEPHQVLCSNQPETQIPDLFLSSSYSEHYRLDCPNLLASHTSRAVGRNINGFPITGSIEYPVFLCPLLPTALSETTQGRKPAIGYAFASKGITSHLVSEDVEPEPTMAALKFILTSYYSDTMEMIEVNGCLKLDSDYSGVHVQLSGNCREWRKERTCEGGGDLLADVFVNILEQNWNANLKIISLFALLFEQILELPLTWSKGRATGEKVALQKLVSVEGSVVLCLASVVVSEIDAGLFPQCENLQVKEMEASGSGFSSTTPLVFDGENYQAWAVKMSAFMEGSDLWEVVKDDYEVTPLPDNPTINQIQFHKESITRKAKAKAKSCLYAAVSPFIFNRIMKFPTAKDIWNFLKIEYEGDEKIRDMKDDRIVQKILVSLLERFEATIASLENTKDMSDIRLEELLSALEAQEQRRLMRREVPVEAMEGALLARSQMRASGREKKSWNQQKGNAEGSSSNKGHAEERHPSESGSAYQRERFDSCKHCGGTNHPHYKCWRRLDVKCNNCLGFGHIARFCQEKDSLQDATKGAANNEVVLMFTASCFAIGVARRSWLVERNFEEQGAEGPEMPVLVERNSEEQNAEG</sequence>
<dbReference type="GO" id="GO:0003676">
    <property type="term" value="F:nucleic acid binding"/>
    <property type="evidence" value="ECO:0007669"/>
    <property type="project" value="InterPro"/>
</dbReference>
<feature type="signal peptide" evidence="2">
    <location>
        <begin position="1"/>
        <end position="26"/>
    </location>
</feature>
<name>A0A8J5HD23_ZINOF</name>
<evidence type="ECO:0000313" key="4">
    <source>
        <dbReference type="Proteomes" id="UP000734854"/>
    </source>
</evidence>
<comment type="caution">
    <text evidence="3">The sequence shown here is derived from an EMBL/GenBank/DDBJ whole genome shotgun (WGS) entry which is preliminary data.</text>
</comment>
<feature type="region of interest" description="Disordered" evidence="1">
    <location>
        <begin position="593"/>
        <end position="615"/>
    </location>
</feature>
<proteinExistence type="predicted"/>
<feature type="chain" id="PRO_5035178702" description="DUF4219 domain-containing protein" evidence="2">
    <location>
        <begin position="27"/>
        <end position="615"/>
    </location>
</feature>
<reference evidence="3 4" key="1">
    <citation type="submission" date="2020-08" db="EMBL/GenBank/DDBJ databases">
        <title>Plant Genome Project.</title>
        <authorList>
            <person name="Zhang R.-G."/>
        </authorList>
    </citation>
    <scope>NUCLEOTIDE SEQUENCE [LARGE SCALE GENOMIC DNA]</scope>
    <source>
        <tissue evidence="3">Rhizome</tissue>
    </source>
</reference>
<dbReference type="InterPro" id="IPR036875">
    <property type="entry name" value="Znf_CCHC_sf"/>
</dbReference>